<feature type="compositionally biased region" description="Basic and acidic residues" evidence="1">
    <location>
        <begin position="425"/>
        <end position="441"/>
    </location>
</feature>
<evidence type="ECO:0008006" key="4">
    <source>
        <dbReference type="Google" id="ProtNLM"/>
    </source>
</evidence>
<reference evidence="2" key="1">
    <citation type="journal article" date="2022" name="Int. J. Mol. Sci.">
        <title>Draft Genome of Tanacetum Coccineum: Genomic Comparison of Closely Related Tanacetum-Family Plants.</title>
        <authorList>
            <person name="Yamashiro T."/>
            <person name="Shiraishi A."/>
            <person name="Nakayama K."/>
            <person name="Satake H."/>
        </authorList>
    </citation>
    <scope>NUCLEOTIDE SEQUENCE</scope>
</reference>
<dbReference type="EMBL" id="BQNB010010660">
    <property type="protein sequence ID" value="GJS80290.1"/>
    <property type="molecule type" value="Genomic_DNA"/>
</dbReference>
<evidence type="ECO:0000256" key="1">
    <source>
        <dbReference type="SAM" id="MobiDB-lite"/>
    </source>
</evidence>
<feature type="compositionally biased region" description="Polar residues" evidence="1">
    <location>
        <begin position="529"/>
        <end position="539"/>
    </location>
</feature>
<evidence type="ECO:0000313" key="2">
    <source>
        <dbReference type="EMBL" id="GJS80290.1"/>
    </source>
</evidence>
<comment type="caution">
    <text evidence="2">The sequence shown here is derived from an EMBL/GenBank/DDBJ whole genome shotgun (WGS) entry which is preliminary data.</text>
</comment>
<feature type="region of interest" description="Disordered" evidence="1">
    <location>
        <begin position="410"/>
        <end position="567"/>
    </location>
</feature>
<feature type="compositionally biased region" description="Polar residues" evidence="1">
    <location>
        <begin position="457"/>
        <end position="470"/>
    </location>
</feature>
<reference evidence="2" key="2">
    <citation type="submission" date="2022-01" db="EMBL/GenBank/DDBJ databases">
        <authorList>
            <person name="Yamashiro T."/>
            <person name="Shiraishi A."/>
            <person name="Satake H."/>
            <person name="Nakayama K."/>
        </authorList>
    </citation>
    <scope>NUCLEOTIDE SEQUENCE</scope>
</reference>
<feature type="compositionally biased region" description="Basic residues" evidence="1">
    <location>
        <begin position="358"/>
        <end position="369"/>
    </location>
</feature>
<sequence>MADVNAPVEQAPALAPPTRTDEQILPRIRWVPIGKSNCYLDAEKSQSNPIYKIAVDILKHTNFFRAFTASSTIPAIYIQQFWDTICYDRTDGGYKCQLDEQWFNLTKDTLRDALQITPVNNNKAFSSPLTQDTLINFVNGMGYPKETSGFERPRAPVLQILWGIINRAHINYAERMSEEFTQSIHTFTEEKKNLAQHTLRKKKATLIVIPSVRFTKLIIFHLQRKQKFHPRPESPLHLPTEEPIMGYLKFSAKGTKREVFGMPILNELITDDIRGADYYDAYLKKVAKHQRYLAGEEVSDPDSPAPKPAKSTKPKITKQAKPAAPKAATKKPQPAPTKPKEKKCKQAKESTEATPPAKRAKARKVAKKRTLKKSQQLVDEFVDEGIPLTEPGFGDLEADTQRAIEESLKDAHGAHRGPLPPVVFRETDTGKGKEKVGDEQAARVLLNLQTPKKKSPTEQYIFQRRTSALTEPSGHDESSSLYAELGLTESDTESDEEVPPVVKSGAPDEGQAGPNPGIQDEGQAGPNPGNDTVSQTLSTPGVHAGPNLEHTDAEATDATSQPQPGQMDEEFTATAYPNIQENLKLTVDDPVIPEEPASSTGTLSSLQHLAKDFSFGDQFFNDKPPEANNEKATADTKAESMVSVTIHQDTSVILPMTSPVIDLVFVPDSPTVHRPLPTTTAATATTTTEIITTITPLPQP</sequence>
<organism evidence="2 3">
    <name type="scientific">Tanacetum coccineum</name>
    <dbReference type="NCBI Taxonomy" id="301880"/>
    <lineage>
        <taxon>Eukaryota</taxon>
        <taxon>Viridiplantae</taxon>
        <taxon>Streptophyta</taxon>
        <taxon>Embryophyta</taxon>
        <taxon>Tracheophyta</taxon>
        <taxon>Spermatophyta</taxon>
        <taxon>Magnoliopsida</taxon>
        <taxon>eudicotyledons</taxon>
        <taxon>Gunneridae</taxon>
        <taxon>Pentapetalae</taxon>
        <taxon>asterids</taxon>
        <taxon>campanulids</taxon>
        <taxon>Asterales</taxon>
        <taxon>Asteraceae</taxon>
        <taxon>Asteroideae</taxon>
        <taxon>Anthemideae</taxon>
        <taxon>Anthemidinae</taxon>
        <taxon>Tanacetum</taxon>
    </lineage>
</organism>
<keyword evidence="3" id="KW-1185">Reference proteome</keyword>
<protein>
    <recommendedName>
        <fullName evidence="4">E-beta-farnesene synthase</fullName>
    </recommendedName>
</protein>
<feature type="region of interest" description="Disordered" evidence="1">
    <location>
        <begin position="295"/>
        <end position="369"/>
    </location>
</feature>
<gene>
    <name evidence="2" type="ORF">Tco_0730171</name>
</gene>
<feature type="compositionally biased region" description="Low complexity" evidence="1">
    <location>
        <begin position="319"/>
        <end position="332"/>
    </location>
</feature>
<evidence type="ECO:0000313" key="3">
    <source>
        <dbReference type="Proteomes" id="UP001151760"/>
    </source>
</evidence>
<dbReference type="Proteomes" id="UP001151760">
    <property type="component" value="Unassembled WGS sequence"/>
</dbReference>
<accession>A0ABQ4YTJ3</accession>
<name>A0ABQ4YTJ3_9ASTR</name>
<proteinExistence type="predicted"/>